<dbReference type="InterPro" id="IPR036291">
    <property type="entry name" value="NAD(P)-bd_dom_sf"/>
</dbReference>
<gene>
    <name evidence="4" type="primary">phbB</name>
    <name evidence="4" type="ORF">F1189_02090</name>
</gene>
<dbReference type="PANTHER" id="PTHR42879">
    <property type="entry name" value="3-OXOACYL-(ACYL-CARRIER-PROTEIN) REDUCTASE"/>
    <property type="match status" value="1"/>
</dbReference>
<evidence type="ECO:0000256" key="1">
    <source>
        <dbReference type="ARBA" id="ARBA00006484"/>
    </source>
</evidence>
<dbReference type="FunFam" id="3.40.50.720:FF:000173">
    <property type="entry name" value="3-oxoacyl-[acyl-carrier protein] reductase"/>
    <property type="match status" value="1"/>
</dbReference>
<dbReference type="RefSeq" id="WP_150038893.1">
    <property type="nucleotide sequence ID" value="NZ_OW485601.1"/>
</dbReference>
<evidence type="ECO:0000256" key="2">
    <source>
        <dbReference type="ARBA" id="ARBA00023002"/>
    </source>
</evidence>
<keyword evidence="5" id="KW-1185">Reference proteome</keyword>
<dbReference type="InterPro" id="IPR002347">
    <property type="entry name" value="SDR_fam"/>
</dbReference>
<dbReference type="OrthoDB" id="9804774at2"/>
<dbReference type="SMART" id="SM00822">
    <property type="entry name" value="PKS_KR"/>
    <property type="match status" value="1"/>
</dbReference>
<comment type="caution">
    <text evidence="4">The sequence shown here is derived from an EMBL/GenBank/DDBJ whole genome shotgun (WGS) entry which is preliminary data.</text>
</comment>
<dbReference type="InterPro" id="IPR020904">
    <property type="entry name" value="Sc_DH/Rdtase_CS"/>
</dbReference>
<dbReference type="NCBIfam" id="TIGR01829">
    <property type="entry name" value="AcAcCoA_reduct"/>
    <property type="match status" value="1"/>
</dbReference>
<dbReference type="AlphaFoldDB" id="A0A5M6J2Q6"/>
<dbReference type="InterPro" id="IPR050259">
    <property type="entry name" value="SDR"/>
</dbReference>
<dbReference type="PROSITE" id="PS00061">
    <property type="entry name" value="ADH_SHORT"/>
    <property type="match status" value="1"/>
</dbReference>
<dbReference type="Gene3D" id="3.40.50.720">
    <property type="entry name" value="NAD(P)-binding Rossmann-like Domain"/>
    <property type="match status" value="1"/>
</dbReference>
<protein>
    <submittedName>
        <fullName evidence="4">Acetoacetyl-CoA reductase</fullName>
        <ecNumber evidence="4">1.1.1.36</ecNumber>
    </submittedName>
</protein>
<proteinExistence type="inferred from homology"/>
<dbReference type="GO" id="GO:0042619">
    <property type="term" value="P:poly-hydroxybutyrate biosynthetic process"/>
    <property type="evidence" value="ECO:0007669"/>
    <property type="project" value="InterPro"/>
</dbReference>
<dbReference type="GO" id="GO:0018454">
    <property type="term" value="F:acetoacetyl-CoA reductase activity"/>
    <property type="evidence" value="ECO:0007669"/>
    <property type="project" value="UniProtKB-EC"/>
</dbReference>
<dbReference type="GO" id="GO:0005737">
    <property type="term" value="C:cytoplasm"/>
    <property type="evidence" value="ECO:0007669"/>
    <property type="project" value="InterPro"/>
</dbReference>
<dbReference type="PRINTS" id="PR00080">
    <property type="entry name" value="SDRFAMILY"/>
</dbReference>
<dbReference type="InterPro" id="IPR057326">
    <property type="entry name" value="KR_dom"/>
</dbReference>
<comment type="similarity">
    <text evidence="1">Belongs to the short-chain dehydrogenases/reductases (SDR) family.</text>
</comment>
<dbReference type="PRINTS" id="PR00081">
    <property type="entry name" value="GDHRDH"/>
</dbReference>
<organism evidence="4 5">
    <name type="scientific">Rhodovastum atsumiense</name>
    <dbReference type="NCBI Taxonomy" id="504468"/>
    <lineage>
        <taxon>Bacteria</taxon>
        <taxon>Pseudomonadati</taxon>
        <taxon>Pseudomonadota</taxon>
        <taxon>Alphaproteobacteria</taxon>
        <taxon>Acetobacterales</taxon>
        <taxon>Acetobacteraceae</taxon>
        <taxon>Rhodovastum</taxon>
    </lineage>
</organism>
<dbReference type="EC" id="1.1.1.36" evidence="4"/>
<feature type="domain" description="Ketoreductase" evidence="3">
    <location>
        <begin position="3"/>
        <end position="178"/>
    </location>
</feature>
<dbReference type="CDD" id="cd05333">
    <property type="entry name" value="BKR_SDR_c"/>
    <property type="match status" value="1"/>
</dbReference>
<evidence type="ECO:0000259" key="3">
    <source>
        <dbReference type="SMART" id="SM00822"/>
    </source>
</evidence>
<dbReference type="NCBIfam" id="NF009466">
    <property type="entry name" value="PRK12826.1-2"/>
    <property type="match status" value="1"/>
</dbReference>
<dbReference type="SUPFAM" id="SSF51735">
    <property type="entry name" value="NAD(P)-binding Rossmann-fold domains"/>
    <property type="match status" value="1"/>
</dbReference>
<accession>A0A5M6J2Q6</accession>
<reference evidence="4 5" key="1">
    <citation type="submission" date="2019-09" db="EMBL/GenBank/DDBJ databases">
        <title>Genome sequence of Rhodovastum atsumiense, a diverse member of the Acetobacteraceae family of non-sulfur purple photosynthetic bacteria.</title>
        <authorList>
            <person name="Meyer T."/>
            <person name="Kyndt J."/>
        </authorList>
    </citation>
    <scope>NUCLEOTIDE SEQUENCE [LARGE SCALE GENOMIC DNA]</scope>
    <source>
        <strain evidence="4 5">DSM 21279</strain>
    </source>
</reference>
<evidence type="ECO:0000313" key="5">
    <source>
        <dbReference type="Proteomes" id="UP000325255"/>
    </source>
</evidence>
<dbReference type="Proteomes" id="UP000325255">
    <property type="component" value="Unassembled WGS sequence"/>
</dbReference>
<sequence length="240" mass="25549">MARVALVTGGQRGIGAAISEHLQRAGRTVVASYAGNDAAAQAFTEQTGIRCYKFDVADYEQCAAAVKQIEAEVGRIEILVNNAGITRDATMNKLSRDAWDAVIDTNLGSCFNLSKLTWDGMRAGKFGRIVNIGSVNGQAGQYGQVNYAAAKSGIHGFTKALAQEGARYNITVNAIAPGYVDTDMVRAVPEEVLQKIIGRIPVGRLGRAEDIARGVVFLTSDESDFITGSTLSINGGQHMY</sequence>
<evidence type="ECO:0000313" key="4">
    <source>
        <dbReference type="EMBL" id="KAA5614397.1"/>
    </source>
</evidence>
<keyword evidence="2 4" id="KW-0560">Oxidoreductase</keyword>
<dbReference type="InterPro" id="IPR011283">
    <property type="entry name" value="Acetoacetyl-CoA_reductase"/>
</dbReference>
<dbReference type="NCBIfam" id="NF009464">
    <property type="entry name" value="PRK12824.1"/>
    <property type="match status" value="1"/>
</dbReference>
<dbReference type="Pfam" id="PF13561">
    <property type="entry name" value="adh_short_C2"/>
    <property type="match status" value="1"/>
</dbReference>
<dbReference type="GO" id="GO:0032787">
    <property type="term" value="P:monocarboxylic acid metabolic process"/>
    <property type="evidence" value="ECO:0007669"/>
    <property type="project" value="UniProtKB-ARBA"/>
</dbReference>
<name>A0A5M6J2Q6_9PROT</name>
<dbReference type="PANTHER" id="PTHR42879:SF2">
    <property type="entry name" value="3-OXOACYL-[ACYL-CARRIER-PROTEIN] REDUCTASE FABG"/>
    <property type="match status" value="1"/>
</dbReference>
<dbReference type="EMBL" id="VWPK01000002">
    <property type="protein sequence ID" value="KAA5614397.1"/>
    <property type="molecule type" value="Genomic_DNA"/>
</dbReference>